<protein>
    <submittedName>
        <fullName evidence="2">Uncharacterized protein</fullName>
    </submittedName>
</protein>
<keyword evidence="1" id="KW-1133">Transmembrane helix</keyword>
<keyword evidence="1" id="KW-0812">Transmembrane</keyword>
<evidence type="ECO:0000313" key="3">
    <source>
        <dbReference type="Proteomes" id="UP001610563"/>
    </source>
</evidence>
<gene>
    <name evidence="2" type="ORF">BJX66DRAFT_307052</name>
</gene>
<keyword evidence="1" id="KW-0472">Membrane</keyword>
<reference evidence="2 3" key="1">
    <citation type="submission" date="2024-07" db="EMBL/GenBank/DDBJ databases">
        <title>Section-level genome sequencing and comparative genomics of Aspergillus sections Usti and Cavernicolus.</title>
        <authorList>
            <consortium name="Lawrence Berkeley National Laboratory"/>
            <person name="Nybo J.L."/>
            <person name="Vesth T.C."/>
            <person name="Theobald S."/>
            <person name="Frisvad J.C."/>
            <person name="Larsen T.O."/>
            <person name="Kjaerboelling I."/>
            <person name="Rothschild-Mancinelli K."/>
            <person name="Lyhne E.K."/>
            <person name="Kogle M.E."/>
            <person name="Barry K."/>
            <person name="Clum A."/>
            <person name="Na H."/>
            <person name="Ledsgaard L."/>
            <person name="Lin J."/>
            <person name="Lipzen A."/>
            <person name="Kuo A."/>
            <person name="Riley R."/>
            <person name="Mondo S."/>
            <person name="Labutti K."/>
            <person name="Haridas S."/>
            <person name="Pangalinan J."/>
            <person name="Salamov A.A."/>
            <person name="Simmons B.A."/>
            <person name="Magnuson J.K."/>
            <person name="Chen J."/>
            <person name="Drula E."/>
            <person name="Henrissat B."/>
            <person name="Wiebenga A."/>
            <person name="Lubbers R.J."/>
            <person name="Gomes A.C."/>
            <person name="Makela M.R."/>
            <person name="Stajich J."/>
            <person name="Grigoriev I.V."/>
            <person name="Mortensen U.H."/>
            <person name="De Vries R.P."/>
            <person name="Baker S.E."/>
            <person name="Andersen M.R."/>
        </authorList>
    </citation>
    <scope>NUCLEOTIDE SEQUENCE [LARGE SCALE GENOMIC DNA]</scope>
    <source>
        <strain evidence="2 3">CBS 209.92</strain>
    </source>
</reference>
<comment type="caution">
    <text evidence="2">The sequence shown here is derived from an EMBL/GenBank/DDBJ whole genome shotgun (WGS) entry which is preliminary data.</text>
</comment>
<organism evidence="2 3">
    <name type="scientific">Aspergillus keveii</name>
    <dbReference type="NCBI Taxonomy" id="714993"/>
    <lineage>
        <taxon>Eukaryota</taxon>
        <taxon>Fungi</taxon>
        <taxon>Dikarya</taxon>
        <taxon>Ascomycota</taxon>
        <taxon>Pezizomycotina</taxon>
        <taxon>Eurotiomycetes</taxon>
        <taxon>Eurotiomycetidae</taxon>
        <taxon>Eurotiales</taxon>
        <taxon>Aspergillaceae</taxon>
        <taxon>Aspergillus</taxon>
        <taxon>Aspergillus subgen. Nidulantes</taxon>
    </lineage>
</organism>
<name>A0ABR4G2F9_9EURO</name>
<proteinExistence type="predicted"/>
<evidence type="ECO:0000256" key="1">
    <source>
        <dbReference type="SAM" id="Phobius"/>
    </source>
</evidence>
<feature type="transmembrane region" description="Helical" evidence="1">
    <location>
        <begin position="6"/>
        <end position="30"/>
    </location>
</feature>
<feature type="transmembrane region" description="Helical" evidence="1">
    <location>
        <begin position="42"/>
        <end position="67"/>
    </location>
</feature>
<keyword evidence="3" id="KW-1185">Reference proteome</keyword>
<dbReference type="EMBL" id="JBFTWV010000065">
    <property type="protein sequence ID" value="KAL2789402.1"/>
    <property type="molecule type" value="Genomic_DNA"/>
</dbReference>
<sequence>MRYGLWFLFFHFVMLMVFVVWLGLFLCGVGGISWRALGVSSFFLSSSFSFFLFFSLSLSLYLCSLLSRYSTTPLTT</sequence>
<dbReference type="Proteomes" id="UP001610563">
    <property type="component" value="Unassembled WGS sequence"/>
</dbReference>
<evidence type="ECO:0000313" key="2">
    <source>
        <dbReference type="EMBL" id="KAL2789402.1"/>
    </source>
</evidence>
<accession>A0ABR4G2F9</accession>